<dbReference type="Pfam" id="PF26572">
    <property type="entry name" value="DUF8185"/>
    <property type="match status" value="1"/>
</dbReference>
<accession>A0A4R2QH19</accession>
<feature type="domain" description="DUF8185" evidence="3">
    <location>
        <begin position="143"/>
        <end position="248"/>
    </location>
</feature>
<feature type="domain" description="DUF8010" evidence="2">
    <location>
        <begin position="38"/>
        <end position="140"/>
    </location>
</feature>
<keyword evidence="5" id="KW-1185">Reference proteome</keyword>
<evidence type="ECO:0000313" key="4">
    <source>
        <dbReference type="EMBL" id="TCP48542.1"/>
    </source>
</evidence>
<evidence type="ECO:0000256" key="1">
    <source>
        <dbReference type="SAM" id="MobiDB-lite"/>
    </source>
</evidence>
<sequence>MGRCGMVESGGYGAGIAAAAGTGEHPSTGENPSTGGNPRLRIPDAAQRDDLGAFVARAVRLDQQIVVRLKNRAGPGEGPEDDVVEAWVATPFDVLATRAVAGSVVPSDATVSGNELLAELAVVGGAELNAGTPRDLQWRSALPTTGGWQAVDELPATVVAELADSGIALARENAGPHGTPPASLLDQTVLTVSGSDTTVKIPLRCLFALSGMGFIGTNGSDEIVRVSATDSWLRIDARFGAVVRRRHALLPLLV</sequence>
<gene>
    <name evidence="4" type="ORF">EV191_110100</name>
</gene>
<comment type="caution">
    <text evidence="4">The sequence shown here is derived from an EMBL/GenBank/DDBJ whole genome shotgun (WGS) entry which is preliminary data.</text>
</comment>
<evidence type="ECO:0000259" key="3">
    <source>
        <dbReference type="Pfam" id="PF26572"/>
    </source>
</evidence>
<organism evidence="4 5">
    <name type="scientific">Tamaricihabitans halophyticus</name>
    <dbReference type="NCBI Taxonomy" id="1262583"/>
    <lineage>
        <taxon>Bacteria</taxon>
        <taxon>Bacillati</taxon>
        <taxon>Actinomycetota</taxon>
        <taxon>Actinomycetes</taxon>
        <taxon>Pseudonocardiales</taxon>
        <taxon>Pseudonocardiaceae</taxon>
        <taxon>Tamaricihabitans</taxon>
    </lineage>
</organism>
<dbReference type="EMBL" id="SLXQ01000010">
    <property type="protein sequence ID" value="TCP48542.1"/>
    <property type="molecule type" value="Genomic_DNA"/>
</dbReference>
<proteinExistence type="predicted"/>
<dbReference type="InterPro" id="IPR058498">
    <property type="entry name" value="DUF8185"/>
</dbReference>
<protein>
    <submittedName>
        <fullName evidence="4">Uncharacterized protein</fullName>
    </submittedName>
</protein>
<dbReference type="AlphaFoldDB" id="A0A4R2QH19"/>
<dbReference type="Pfam" id="PF26035">
    <property type="entry name" value="DUF8010"/>
    <property type="match status" value="1"/>
</dbReference>
<dbReference type="InterPro" id="IPR058323">
    <property type="entry name" value="DUF8010"/>
</dbReference>
<evidence type="ECO:0000313" key="5">
    <source>
        <dbReference type="Proteomes" id="UP000294911"/>
    </source>
</evidence>
<dbReference type="Proteomes" id="UP000294911">
    <property type="component" value="Unassembled WGS sequence"/>
</dbReference>
<feature type="region of interest" description="Disordered" evidence="1">
    <location>
        <begin position="18"/>
        <end position="39"/>
    </location>
</feature>
<reference evidence="4 5" key="1">
    <citation type="submission" date="2019-03" db="EMBL/GenBank/DDBJ databases">
        <title>Genomic Encyclopedia of Type Strains, Phase IV (KMG-IV): sequencing the most valuable type-strain genomes for metagenomic binning, comparative biology and taxonomic classification.</title>
        <authorList>
            <person name="Goeker M."/>
        </authorList>
    </citation>
    <scope>NUCLEOTIDE SEQUENCE [LARGE SCALE GENOMIC DNA]</scope>
    <source>
        <strain evidence="4 5">DSM 45765</strain>
    </source>
</reference>
<evidence type="ECO:0000259" key="2">
    <source>
        <dbReference type="Pfam" id="PF26035"/>
    </source>
</evidence>
<name>A0A4R2QH19_9PSEU</name>